<organism evidence="2">
    <name type="scientific">Aspergillus niger</name>
    <dbReference type="NCBI Taxonomy" id="5061"/>
    <lineage>
        <taxon>Eukaryota</taxon>
        <taxon>Fungi</taxon>
        <taxon>Dikarya</taxon>
        <taxon>Ascomycota</taxon>
        <taxon>Pezizomycotina</taxon>
        <taxon>Eurotiomycetes</taxon>
        <taxon>Eurotiomycetidae</taxon>
        <taxon>Eurotiales</taxon>
        <taxon>Aspergillaceae</taxon>
        <taxon>Aspergillus</taxon>
        <taxon>Aspergillus subgen. Circumdati</taxon>
    </lineage>
</organism>
<reference evidence="2" key="2">
    <citation type="submission" date="2025-08" db="UniProtKB">
        <authorList>
            <consortium name="RefSeq"/>
        </authorList>
    </citation>
    <scope>IDENTIFICATION</scope>
</reference>
<proteinExistence type="predicted"/>
<evidence type="ECO:0000313" key="2">
    <source>
        <dbReference type="RefSeq" id="XP_059600747.1"/>
    </source>
</evidence>
<dbReference type="RefSeq" id="XP_059600747.1">
    <property type="nucleotide sequence ID" value="XM_059747860.1"/>
</dbReference>
<gene>
    <name evidence="2" type="ORF">An05g00620</name>
</gene>
<accession>A0AAJ8BN51</accession>
<protein>
    <submittedName>
        <fullName evidence="2">Uncharacterized protein</fullName>
    </submittedName>
</protein>
<dbReference type="KEGG" id="ang:An05g00620"/>
<evidence type="ECO:0000256" key="1">
    <source>
        <dbReference type="SAM" id="MobiDB-lite"/>
    </source>
</evidence>
<feature type="region of interest" description="Disordered" evidence="1">
    <location>
        <begin position="1"/>
        <end position="86"/>
    </location>
</feature>
<name>A0AAJ8BN51_ASPNG</name>
<reference evidence="2" key="1">
    <citation type="submission" date="2025-02" db="EMBL/GenBank/DDBJ databases">
        <authorList>
            <consortium name="NCBI Genome Project"/>
        </authorList>
    </citation>
    <scope>NUCLEOTIDE SEQUENCE</scope>
</reference>
<dbReference type="VEuPathDB" id="FungiDB:An05g00620"/>
<feature type="region of interest" description="Disordered" evidence="1">
    <location>
        <begin position="130"/>
        <end position="149"/>
    </location>
</feature>
<feature type="compositionally biased region" description="Basic and acidic residues" evidence="1">
    <location>
        <begin position="18"/>
        <end position="44"/>
    </location>
</feature>
<sequence>MNKRNRNNRNGVVRWRKERPYERGEDGSGRERGDELKMRKKEAGGYRSAAIVFATGGRKGPPSWSGDQKPENHGQPFSTKATEEKEAGWQALGCSRQSATNSFSVMGQDGARWMSNERGNLRISDVLNNKECGHSSDLKGKDGDGDGENALTVQEVSLRSWHTQALLSILPFPAREPAKCEGIGRK</sequence>
<feature type="compositionally biased region" description="Basic and acidic residues" evidence="1">
    <location>
        <begin position="131"/>
        <end position="144"/>
    </location>
</feature>
<dbReference type="AlphaFoldDB" id="A0AAJ8BN51"/>
<dbReference type="GeneID" id="84591102"/>